<evidence type="ECO:0000256" key="8">
    <source>
        <dbReference type="ARBA" id="ARBA00023002"/>
    </source>
</evidence>
<feature type="binding site" evidence="14">
    <location>
        <position position="262"/>
    </location>
    <ligand>
        <name>Ca(2+)</name>
        <dbReference type="ChEBI" id="CHEBI:29108"/>
        <label>1</label>
    </ligand>
</feature>
<keyword evidence="4" id="KW-0575">Peroxidase</keyword>
<dbReference type="EMBL" id="PYDT01000001">
    <property type="protein sequence ID" value="THU71782.1"/>
    <property type="molecule type" value="Genomic_DNA"/>
</dbReference>
<organism evidence="18 19">
    <name type="scientific">Musa balbisiana</name>
    <name type="common">Banana</name>
    <dbReference type="NCBI Taxonomy" id="52838"/>
    <lineage>
        <taxon>Eukaryota</taxon>
        <taxon>Viridiplantae</taxon>
        <taxon>Streptophyta</taxon>
        <taxon>Embryophyta</taxon>
        <taxon>Tracheophyta</taxon>
        <taxon>Spermatophyta</taxon>
        <taxon>Magnoliopsida</taxon>
        <taxon>Liliopsida</taxon>
        <taxon>Zingiberales</taxon>
        <taxon>Musaceae</taxon>
        <taxon>Musa</taxon>
    </lineage>
</organism>
<feature type="binding site" evidence="14">
    <location>
        <position position="382"/>
    </location>
    <ligand>
        <name>Ca(2+)</name>
        <dbReference type="ChEBI" id="CHEBI:29108"/>
        <label>2</label>
    </ligand>
</feature>
<feature type="binding site" evidence="14">
    <location>
        <position position="276"/>
    </location>
    <ligand>
        <name>Ca(2+)</name>
        <dbReference type="ChEBI" id="CHEBI:29108"/>
        <label>1</label>
    </ligand>
</feature>
<dbReference type="InterPro" id="IPR033905">
    <property type="entry name" value="Secretory_peroxidase"/>
</dbReference>
<dbReference type="PROSITE" id="PS00435">
    <property type="entry name" value="PEROXIDASE_1"/>
    <property type="match status" value="1"/>
</dbReference>
<evidence type="ECO:0000256" key="16">
    <source>
        <dbReference type="SAM" id="SignalP"/>
    </source>
</evidence>
<comment type="cofactor">
    <cofactor evidence="14">
        <name>heme b</name>
        <dbReference type="ChEBI" id="CHEBI:60344"/>
    </cofactor>
    <text evidence="14">Binds 1 heme b (iron(II)-protoporphyrin IX) group per subunit.</text>
</comment>
<keyword evidence="9 14" id="KW-0408">Iron</keyword>
<evidence type="ECO:0000259" key="17">
    <source>
        <dbReference type="PROSITE" id="PS50873"/>
    </source>
</evidence>
<feature type="binding site" evidence="14">
    <location>
        <position position="436"/>
    </location>
    <ligand>
        <name>Ca(2+)</name>
        <dbReference type="ChEBI" id="CHEBI:29108"/>
        <label>2</label>
    </ligand>
</feature>
<feature type="binding site" evidence="14">
    <location>
        <position position="431"/>
    </location>
    <ligand>
        <name>Ca(2+)</name>
        <dbReference type="ChEBI" id="CHEBI:29108"/>
        <label>2</label>
    </ligand>
</feature>
<evidence type="ECO:0000256" key="12">
    <source>
        <dbReference type="ARBA" id="ARBA00023324"/>
    </source>
</evidence>
<dbReference type="CDD" id="cd00693">
    <property type="entry name" value="secretory_peroxidase"/>
    <property type="match status" value="1"/>
</dbReference>
<dbReference type="Gene3D" id="1.10.520.10">
    <property type="match status" value="3"/>
</dbReference>
<feature type="signal peptide" evidence="16">
    <location>
        <begin position="1"/>
        <end position="27"/>
    </location>
</feature>
<feature type="binding site" description="axial binding residue" evidence="14">
    <location>
        <position position="381"/>
    </location>
    <ligand>
        <name>heme b</name>
        <dbReference type="ChEBI" id="CHEBI:60344"/>
    </ligand>
    <ligandPart>
        <name>Fe</name>
        <dbReference type="ChEBI" id="CHEBI:18248"/>
    </ligandPart>
</feature>
<dbReference type="SUPFAM" id="SSF48113">
    <property type="entry name" value="Heme-dependent peroxidases"/>
    <property type="match status" value="2"/>
</dbReference>
<dbReference type="GO" id="GO:0042744">
    <property type="term" value="P:hydrogen peroxide catabolic process"/>
    <property type="evidence" value="ECO:0007669"/>
    <property type="project" value="UniProtKB-KW"/>
</dbReference>
<comment type="catalytic activity">
    <reaction evidence="1">
        <text>2 a phenolic donor + H2O2 = 2 a phenolic radical donor + 2 H2O</text>
        <dbReference type="Rhea" id="RHEA:56136"/>
        <dbReference type="ChEBI" id="CHEBI:15377"/>
        <dbReference type="ChEBI" id="CHEBI:16240"/>
        <dbReference type="ChEBI" id="CHEBI:139520"/>
        <dbReference type="ChEBI" id="CHEBI:139521"/>
        <dbReference type="EC" id="1.11.1.7"/>
    </reaction>
</comment>
<evidence type="ECO:0000256" key="9">
    <source>
        <dbReference type="ARBA" id="ARBA00023004"/>
    </source>
</evidence>
<keyword evidence="6 14" id="KW-0479">Metal-binding</keyword>
<feature type="disulfide bond" evidence="15">
    <location>
        <begin position="388"/>
        <end position="413"/>
    </location>
</feature>
<evidence type="ECO:0000256" key="1">
    <source>
        <dbReference type="ARBA" id="ARBA00000189"/>
    </source>
</evidence>
<dbReference type="InterPro" id="IPR002016">
    <property type="entry name" value="Haem_peroxidase"/>
</dbReference>
<dbReference type="InterPro" id="IPR019794">
    <property type="entry name" value="Peroxidases_AS"/>
</dbReference>
<evidence type="ECO:0000256" key="5">
    <source>
        <dbReference type="ARBA" id="ARBA00022617"/>
    </source>
</evidence>
<evidence type="ECO:0000256" key="4">
    <source>
        <dbReference type="ARBA" id="ARBA00022559"/>
    </source>
</evidence>
<evidence type="ECO:0000256" key="13">
    <source>
        <dbReference type="PIRSR" id="PIRSR600823-2"/>
    </source>
</evidence>
<dbReference type="Gene3D" id="1.10.420.10">
    <property type="entry name" value="Peroxidase, domain 2"/>
    <property type="match status" value="2"/>
</dbReference>
<keyword evidence="7 14" id="KW-0106">Calcium</keyword>
<keyword evidence="16" id="KW-0732">Signal</keyword>
<dbReference type="GO" id="GO:0046872">
    <property type="term" value="F:metal ion binding"/>
    <property type="evidence" value="ECO:0007669"/>
    <property type="project" value="UniProtKB-KW"/>
</dbReference>
<dbReference type="InterPro" id="IPR000823">
    <property type="entry name" value="Peroxidase_pln"/>
</dbReference>
<comment type="caution">
    <text evidence="18">The sequence shown here is derived from an EMBL/GenBank/DDBJ whole genome shotgun (WGS) entry which is preliminary data.</text>
</comment>
<dbReference type="InterPro" id="IPR019793">
    <property type="entry name" value="Peroxidases_heam-ligand_BS"/>
</dbReference>
<feature type="binding site" evidence="14">
    <location>
        <position position="260"/>
    </location>
    <ligand>
        <name>Ca(2+)</name>
        <dbReference type="ChEBI" id="CHEBI:29108"/>
        <label>1</label>
    </ligand>
</feature>
<evidence type="ECO:0000256" key="7">
    <source>
        <dbReference type="ARBA" id="ARBA00022837"/>
    </source>
</evidence>
<name>A0A4S8K9S0_MUSBA</name>
<dbReference type="CDD" id="cd00314">
    <property type="entry name" value="plant_peroxidase_like"/>
    <property type="match status" value="1"/>
</dbReference>
<evidence type="ECO:0000256" key="10">
    <source>
        <dbReference type="ARBA" id="ARBA00023157"/>
    </source>
</evidence>
<keyword evidence="5" id="KW-0349">Heme</keyword>
<keyword evidence="19" id="KW-1185">Reference proteome</keyword>
<protein>
    <recommendedName>
        <fullName evidence="3">peroxidase</fullName>
        <ecNumber evidence="3">1.11.1.7</ecNumber>
    </recommendedName>
</protein>
<dbReference type="GO" id="GO:0140825">
    <property type="term" value="F:lactoperoxidase activity"/>
    <property type="evidence" value="ECO:0007669"/>
    <property type="project" value="UniProtKB-EC"/>
</dbReference>
<accession>A0A4S8K9S0</accession>
<keyword evidence="12" id="KW-0376">Hydrogen peroxide</keyword>
<dbReference type="GO" id="GO:0020037">
    <property type="term" value="F:heme binding"/>
    <property type="evidence" value="ECO:0007669"/>
    <property type="project" value="InterPro"/>
</dbReference>
<dbReference type="PANTHER" id="PTHR31388:SF115">
    <property type="entry name" value="PEROXIDASE 5"/>
    <property type="match status" value="1"/>
</dbReference>
<dbReference type="PRINTS" id="PR00458">
    <property type="entry name" value="PEROXIDASE"/>
</dbReference>
<dbReference type="FunFam" id="1.10.420.10:FF:000006">
    <property type="entry name" value="Peroxidase"/>
    <property type="match status" value="1"/>
</dbReference>
<keyword evidence="10 15" id="KW-1015">Disulfide bond</keyword>
<feature type="binding site" evidence="14">
    <location>
        <position position="428"/>
    </location>
    <ligand>
        <name>Ca(2+)</name>
        <dbReference type="ChEBI" id="CHEBI:29108"/>
        <label>2</label>
    </ligand>
</feature>
<keyword evidence="11" id="KW-0325">Glycoprotein</keyword>
<dbReference type="Proteomes" id="UP000317650">
    <property type="component" value="Chromosome 4"/>
</dbReference>
<proteinExistence type="inferred from homology"/>
<keyword evidence="8" id="KW-0560">Oxidoreductase</keyword>
<evidence type="ECO:0000256" key="14">
    <source>
        <dbReference type="PIRSR" id="PIRSR600823-3"/>
    </source>
</evidence>
<dbReference type="AlphaFoldDB" id="A0A4S8K9S0"/>
<feature type="chain" id="PRO_5020269865" description="peroxidase" evidence="16">
    <location>
        <begin position="28"/>
        <end position="508"/>
    </location>
</feature>
<sequence>MSSLRASSSKLVWVAALVVSLMALCEAQLSHNYYDKTCPQVLPTVKKATGAAIAREHRMAASLLRLHFHDCFVQVQQLPDTSVDKISRQWRRCGPGVVSCADILAIVARDSSVYVGGPSWKVKLGRRDSTTANKDLAEQNLPIAFDDLDTLTSVFARQGLSLKDMVVLSGSHTIGLAQCATFRGRIYNETNIDAGFARTRQRRCPPTAGNGDTNLAPLDLVTPGSFDNNYYKNLLSSLFCVDICVHTQMDESECWQICQGCDASILLTDAAGIVSEQNARQNFRSARGYEVVDKIKSAVEKVCPGVVSCADILAIVARDSSVYVGGPSWKVKLGRRDSTTANKDLAEQNLPIAFDDLDTLTSVFARQGLSLKDMVVLSGSHTIGLAQCATFRGRIYNETNIDAGFARTRQRRCPPTAGNGDTNLAPLDLVTPGSFDNNYYKNLLSKKGLLHSDQLLFNGGSTDATVVAYSKDQAAFFADFAAAMVKMGDISPLTGSAGEVRKVCSVVN</sequence>
<comment type="similarity">
    <text evidence="2">Belongs to the peroxidase family. Ascorbate peroxidase subfamily.</text>
</comment>
<evidence type="ECO:0000313" key="18">
    <source>
        <dbReference type="EMBL" id="THU71782.1"/>
    </source>
</evidence>
<feature type="binding site" evidence="13">
    <location>
        <position position="351"/>
    </location>
    <ligand>
        <name>substrate</name>
    </ligand>
</feature>
<dbReference type="GO" id="GO:0006979">
    <property type="term" value="P:response to oxidative stress"/>
    <property type="evidence" value="ECO:0007669"/>
    <property type="project" value="InterPro"/>
</dbReference>
<dbReference type="PROSITE" id="PS00436">
    <property type="entry name" value="PEROXIDASE_2"/>
    <property type="match status" value="1"/>
</dbReference>
<comment type="cofactor">
    <cofactor evidence="14">
        <name>Ca(2+)</name>
        <dbReference type="ChEBI" id="CHEBI:29108"/>
    </cofactor>
    <text evidence="14">Binds 2 calcium ions per subunit.</text>
</comment>
<reference evidence="18 19" key="1">
    <citation type="journal article" date="2019" name="Nat. Plants">
        <title>Genome sequencing of Musa balbisiana reveals subgenome evolution and function divergence in polyploid bananas.</title>
        <authorList>
            <person name="Yao X."/>
        </authorList>
    </citation>
    <scope>NUCLEOTIDE SEQUENCE [LARGE SCALE GENOMIC DNA]</scope>
    <source>
        <strain evidence="19">cv. DH-PKW</strain>
        <tissue evidence="18">Leaves</tissue>
    </source>
</reference>
<dbReference type="STRING" id="52838.A0A4S8K9S0"/>
<evidence type="ECO:0000313" key="19">
    <source>
        <dbReference type="Proteomes" id="UP000317650"/>
    </source>
</evidence>
<evidence type="ECO:0000256" key="15">
    <source>
        <dbReference type="PIRSR" id="PIRSR600823-5"/>
    </source>
</evidence>
<evidence type="ECO:0000256" key="11">
    <source>
        <dbReference type="ARBA" id="ARBA00023180"/>
    </source>
</evidence>
<feature type="binding site" evidence="14">
    <location>
        <position position="264"/>
    </location>
    <ligand>
        <name>Ca(2+)</name>
        <dbReference type="ChEBI" id="CHEBI:29108"/>
        <label>1</label>
    </ligand>
</feature>
<gene>
    <name evidence="18" type="ORF">C4D60_Mb04t05140</name>
</gene>
<dbReference type="PROSITE" id="PS50873">
    <property type="entry name" value="PEROXIDASE_4"/>
    <property type="match status" value="2"/>
</dbReference>
<dbReference type="InterPro" id="IPR010255">
    <property type="entry name" value="Haem_peroxidase_sf"/>
</dbReference>
<dbReference type="PRINTS" id="PR00461">
    <property type="entry name" value="PLPEROXIDASE"/>
</dbReference>
<feature type="domain" description="Plant heme peroxidase family profile" evidence="17">
    <location>
        <begin position="259"/>
        <end position="508"/>
    </location>
</feature>
<dbReference type="EC" id="1.11.1.7" evidence="3"/>
<feature type="disulfide bond" evidence="15">
    <location>
        <begin position="309"/>
        <end position="504"/>
    </location>
</feature>
<dbReference type="Pfam" id="PF00141">
    <property type="entry name" value="peroxidase"/>
    <property type="match status" value="2"/>
</dbReference>
<dbReference type="PANTHER" id="PTHR31388">
    <property type="entry name" value="PEROXIDASE 72-RELATED"/>
    <property type="match status" value="1"/>
</dbReference>
<evidence type="ECO:0000256" key="6">
    <source>
        <dbReference type="ARBA" id="ARBA00022723"/>
    </source>
</evidence>
<feature type="domain" description="Plant heme peroxidase family profile" evidence="17">
    <location>
        <begin position="28"/>
        <end position="236"/>
    </location>
</feature>
<evidence type="ECO:0000256" key="3">
    <source>
        <dbReference type="ARBA" id="ARBA00012313"/>
    </source>
</evidence>
<evidence type="ECO:0000256" key="2">
    <source>
        <dbReference type="ARBA" id="ARBA00006873"/>
    </source>
</evidence>